<dbReference type="PANTHER" id="PTHR43008">
    <property type="entry name" value="BENZIL REDUCTASE"/>
    <property type="match status" value="1"/>
</dbReference>
<proteinExistence type="inferred from homology"/>
<dbReference type="InterPro" id="IPR020904">
    <property type="entry name" value="Sc_DH/Rdtase_CS"/>
</dbReference>
<reference evidence="4 5" key="1">
    <citation type="submission" date="2024-04" db="EMBL/GenBank/DDBJ databases">
        <title>Phyllosticta paracitricarpa is synonymous to the EU quarantine fungus P. citricarpa based on phylogenomic analyses.</title>
        <authorList>
            <consortium name="Lawrence Berkeley National Laboratory"/>
            <person name="Van Ingen-Buijs V.A."/>
            <person name="Van Westerhoven A.C."/>
            <person name="Haridas S."/>
            <person name="Skiadas P."/>
            <person name="Martin F."/>
            <person name="Groenewald J.Z."/>
            <person name="Crous P.W."/>
            <person name="Seidl M.F."/>
        </authorList>
    </citation>
    <scope>NUCLEOTIDE SEQUENCE [LARGE SCALE GENOMIC DNA]</scope>
    <source>
        <strain evidence="4 5">CBS 123371</strain>
    </source>
</reference>
<dbReference type="InterPro" id="IPR036291">
    <property type="entry name" value="NAD(P)-bd_dom_sf"/>
</dbReference>
<dbReference type="Pfam" id="PF13561">
    <property type="entry name" value="adh_short_C2"/>
    <property type="match status" value="1"/>
</dbReference>
<evidence type="ECO:0000256" key="1">
    <source>
        <dbReference type="ARBA" id="ARBA00006484"/>
    </source>
</evidence>
<name>A0ABR1K8P1_9PEZI</name>
<comment type="caution">
    <text evidence="4">The sequence shown here is derived from an EMBL/GenBank/DDBJ whole genome shotgun (WGS) entry which is preliminary data.</text>
</comment>
<gene>
    <name evidence="4" type="ORF">IWZ03DRAFT_94137</name>
</gene>
<dbReference type="InterPro" id="IPR002347">
    <property type="entry name" value="SDR_fam"/>
</dbReference>
<sequence length="302" mass="32008">MPPNGTDRNALVNRQLPEMELSDGTAASLTGPPPPIPHYLNPEGRARFRFGVEGNAIVTGGAGTLALEGARALLEHGVSGLALFDINPAHAEAAIAALQRDFPDANVIAKKVNVTDADNVNAAVRETAQELGSVDVLCCFAGVVGCTHAVDMAPEEWRRVLEINTTGSFLCAQAAARQMIEQKSKGSIVFIASMSGHRVNYPQPQVAYNVSKASLLHLKNCLAAEWARHGIRVNTISPGYMDTILNEGPGLERARNSWASRNPMGRMGLPEELTGPLILLTSHAGSYINGADILVDGGAVVF</sequence>
<evidence type="ECO:0000256" key="3">
    <source>
        <dbReference type="ARBA" id="ARBA00023002"/>
    </source>
</evidence>
<comment type="similarity">
    <text evidence="1">Belongs to the short-chain dehydrogenases/reductases (SDR) family.</text>
</comment>
<keyword evidence="3" id="KW-0560">Oxidoreductase</keyword>
<organism evidence="4 5">
    <name type="scientific">Phyllosticta citriasiana</name>
    <dbReference type="NCBI Taxonomy" id="595635"/>
    <lineage>
        <taxon>Eukaryota</taxon>
        <taxon>Fungi</taxon>
        <taxon>Dikarya</taxon>
        <taxon>Ascomycota</taxon>
        <taxon>Pezizomycotina</taxon>
        <taxon>Dothideomycetes</taxon>
        <taxon>Dothideomycetes incertae sedis</taxon>
        <taxon>Botryosphaeriales</taxon>
        <taxon>Phyllostictaceae</taxon>
        <taxon>Phyllosticta</taxon>
    </lineage>
</organism>
<evidence type="ECO:0000313" key="5">
    <source>
        <dbReference type="Proteomes" id="UP001363622"/>
    </source>
</evidence>
<protein>
    <recommendedName>
        <fullName evidence="6">NAD(P)-binding protein</fullName>
    </recommendedName>
</protein>
<evidence type="ECO:0000256" key="2">
    <source>
        <dbReference type="ARBA" id="ARBA00022857"/>
    </source>
</evidence>
<dbReference type="PROSITE" id="PS00061">
    <property type="entry name" value="ADH_SHORT"/>
    <property type="match status" value="1"/>
</dbReference>
<evidence type="ECO:0000313" key="4">
    <source>
        <dbReference type="EMBL" id="KAK7509237.1"/>
    </source>
</evidence>
<dbReference type="SUPFAM" id="SSF51735">
    <property type="entry name" value="NAD(P)-binding Rossmann-fold domains"/>
    <property type="match status" value="1"/>
</dbReference>
<keyword evidence="2" id="KW-0521">NADP</keyword>
<dbReference type="PANTHER" id="PTHR43008:SF4">
    <property type="entry name" value="CHAIN DEHYDROGENASE, PUTATIVE (AFU_ORTHOLOGUE AFUA_4G08710)-RELATED"/>
    <property type="match status" value="1"/>
</dbReference>
<dbReference type="Gene3D" id="3.40.50.720">
    <property type="entry name" value="NAD(P)-binding Rossmann-like Domain"/>
    <property type="match status" value="1"/>
</dbReference>
<keyword evidence="5" id="KW-1185">Reference proteome</keyword>
<dbReference type="PRINTS" id="PR00081">
    <property type="entry name" value="GDHRDH"/>
</dbReference>
<evidence type="ECO:0008006" key="6">
    <source>
        <dbReference type="Google" id="ProtNLM"/>
    </source>
</evidence>
<dbReference type="Proteomes" id="UP001363622">
    <property type="component" value="Unassembled WGS sequence"/>
</dbReference>
<accession>A0ABR1K8P1</accession>
<dbReference type="EMBL" id="JBBPHU010000019">
    <property type="protein sequence ID" value="KAK7509237.1"/>
    <property type="molecule type" value="Genomic_DNA"/>
</dbReference>